<dbReference type="EMBL" id="BSYO01000006">
    <property type="protein sequence ID" value="GMH05818.1"/>
    <property type="molecule type" value="Genomic_DNA"/>
</dbReference>
<evidence type="ECO:0000256" key="1">
    <source>
        <dbReference type="ARBA" id="ARBA00004123"/>
    </source>
</evidence>
<dbReference type="InterPro" id="IPR003958">
    <property type="entry name" value="CBFA_NFYB_domain"/>
</dbReference>
<comment type="similarity">
    <text evidence="2">Belongs to the NFYB/HAP3 subunit family.</text>
</comment>
<reference evidence="11" key="1">
    <citation type="submission" date="2023-05" db="EMBL/GenBank/DDBJ databases">
        <title>Nepenthes gracilis genome sequencing.</title>
        <authorList>
            <person name="Fukushima K."/>
        </authorList>
    </citation>
    <scope>NUCLEOTIDE SEQUENCE</scope>
    <source>
        <strain evidence="11">SING2019-196</strain>
    </source>
</reference>
<evidence type="ECO:0000256" key="7">
    <source>
        <dbReference type="ARBA" id="ARBA00023163"/>
    </source>
</evidence>
<feature type="compositionally biased region" description="Low complexity" evidence="9">
    <location>
        <begin position="13"/>
        <end position="22"/>
    </location>
</feature>
<evidence type="ECO:0000256" key="5">
    <source>
        <dbReference type="ARBA" id="ARBA00023125"/>
    </source>
</evidence>
<dbReference type="PROSITE" id="PS00685">
    <property type="entry name" value="NFYB_HAP3"/>
    <property type="match status" value="1"/>
</dbReference>
<evidence type="ECO:0000256" key="2">
    <source>
        <dbReference type="ARBA" id="ARBA00009053"/>
    </source>
</evidence>
<evidence type="ECO:0000256" key="9">
    <source>
        <dbReference type="SAM" id="MobiDB-lite"/>
    </source>
</evidence>
<dbReference type="InterPro" id="IPR027113">
    <property type="entry name" value="Transc_fact_NFYB/HAP3"/>
</dbReference>
<feature type="region of interest" description="Disordered" evidence="9">
    <location>
        <begin position="1"/>
        <end position="25"/>
    </location>
</feature>
<dbReference type="Pfam" id="PF00808">
    <property type="entry name" value="CBFD_NFYB_HMF"/>
    <property type="match status" value="1"/>
</dbReference>
<feature type="domain" description="Transcription factor CBF/NF-Y/archaeal histone" evidence="10">
    <location>
        <begin position="96"/>
        <end position="159"/>
    </location>
</feature>
<keyword evidence="6" id="KW-0010">Activator</keyword>
<dbReference type="InterPro" id="IPR009072">
    <property type="entry name" value="Histone-fold"/>
</dbReference>
<dbReference type="PANTHER" id="PTHR11064:SF196">
    <property type="entry name" value="NUCLEAR TRANSCRIPTION FACTOR Y SUBUNIT B-6"/>
    <property type="match status" value="1"/>
</dbReference>
<dbReference type="InterPro" id="IPR003956">
    <property type="entry name" value="Transcrpt_fac_NFYB/HAP3_CS"/>
</dbReference>
<dbReference type="CDD" id="cd22907">
    <property type="entry name" value="HFD_NFYB"/>
    <property type="match status" value="1"/>
</dbReference>
<evidence type="ECO:0000256" key="6">
    <source>
        <dbReference type="ARBA" id="ARBA00023159"/>
    </source>
</evidence>
<dbReference type="AlphaFoldDB" id="A0AAD3XIH9"/>
<dbReference type="GO" id="GO:0001228">
    <property type="term" value="F:DNA-binding transcription activator activity, RNA polymerase II-specific"/>
    <property type="evidence" value="ECO:0007669"/>
    <property type="project" value="InterPro"/>
</dbReference>
<evidence type="ECO:0000256" key="8">
    <source>
        <dbReference type="ARBA" id="ARBA00023242"/>
    </source>
</evidence>
<name>A0AAD3XIH9_NEPGR</name>
<proteinExistence type="inferred from homology"/>
<keyword evidence="4" id="KW-0805">Transcription regulation</keyword>
<accession>A0AAD3XIH9</accession>
<keyword evidence="3" id="KW-0938">Abscisic acid signaling pathway</keyword>
<keyword evidence="7" id="KW-0804">Transcription</keyword>
<sequence>MERGTSGRRPRRQQSPQITRSSLMAASGSTPLAANIGYYTVNEQTMRQLQLNAESHNMIGIPNPNAFSATPATNAAAVGIPQPPQAHGLREHDNYMPIANVIRIMRRILPPYAKIADDAKDTVQECVSEYISFVTGEANDRCKQEQRKTITAEDVIWAMAKLGFDDYVAPLSVYLQRHREIEGGQAAMRKELVPVQKRSLHYGVFPNSGNLSSRGGSGSITVGPTNMVPYQDTGLMLGSGTRRHDVPGPSSNSSMGFNIGPIGDYAGPNLDFAAIGGGGGGGSSNVTGRRGDNGFGGGGGGDGGTFGLPSAEDALLALYKPYCPFRRL</sequence>
<comment type="subcellular location">
    <subcellularLocation>
        <location evidence="1">Nucleus</location>
    </subcellularLocation>
</comment>
<keyword evidence="12" id="KW-1185">Reference proteome</keyword>
<dbReference type="GO" id="GO:0046982">
    <property type="term" value="F:protein heterodimerization activity"/>
    <property type="evidence" value="ECO:0007669"/>
    <property type="project" value="InterPro"/>
</dbReference>
<dbReference type="Proteomes" id="UP001279734">
    <property type="component" value="Unassembled WGS sequence"/>
</dbReference>
<evidence type="ECO:0000256" key="3">
    <source>
        <dbReference type="ARBA" id="ARBA00022682"/>
    </source>
</evidence>
<evidence type="ECO:0000256" key="4">
    <source>
        <dbReference type="ARBA" id="ARBA00023015"/>
    </source>
</evidence>
<protein>
    <recommendedName>
        <fullName evidence="10">Transcription factor CBF/NF-Y/archaeal histone domain-containing protein</fullName>
    </recommendedName>
</protein>
<dbReference type="GO" id="GO:0009738">
    <property type="term" value="P:abscisic acid-activated signaling pathway"/>
    <property type="evidence" value="ECO:0007669"/>
    <property type="project" value="UniProtKB-KW"/>
</dbReference>
<dbReference type="FunFam" id="1.10.20.10:FF:000049">
    <property type="entry name" value="Nuclear transcription factor Y subunit B-6"/>
    <property type="match status" value="1"/>
</dbReference>
<organism evidence="11 12">
    <name type="scientific">Nepenthes gracilis</name>
    <name type="common">Slender pitcher plant</name>
    <dbReference type="NCBI Taxonomy" id="150966"/>
    <lineage>
        <taxon>Eukaryota</taxon>
        <taxon>Viridiplantae</taxon>
        <taxon>Streptophyta</taxon>
        <taxon>Embryophyta</taxon>
        <taxon>Tracheophyta</taxon>
        <taxon>Spermatophyta</taxon>
        <taxon>Magnoliopsida</taxon>
        <taxon>eudicotyledons</taxon>
        <taxon>Gunneridae</taxon>
        <taxon>Pentapetalae</taxon>
        <taxon>Caryophyllales</taxon>
        <taxon>Nepenthaceae</taxon>
        <taxon>Nepenthes</taxon>
    </lineage>
</organism>
<dbReference type="PRINTS" id="PR00615">
    <property type="entry name" value="CCAATSUBUNTA"/>
</dbReference>
<dbReference type="SUPFAM" id="SSF47113">
    <property type="entry name" value="Histone-fold"/>
    <property type="match status" value="1"/>
</dbReference>
<evidence type="ECO:0000259" key="10">
    <source>
        <dbReference type="Pfam" id="PF00808"/>
    </source>
</evidence>
<keyword evidence="8" id="KW-0539">Nucleus</keyword>
<evidence type="ECO:0000313" key="11">
    <source>
        <dbReference type="EMBL" id="GMH05818.1"/>
    </source>
</evidence>
<dbReference type="PANTHER" id="PTHR11064">
    <property type="entry name" value="CCAAT-BINDING TRANSCRIPTION FACTOR-RELATED"/>
    <property type="match status" value="1"/>
</dbReference>
<dbReference type="GO" id="GO:0000978">
    <property type="term" value="F:RNA polymerase II cis-regulatory region sequence-specific DNA binding"/>
    <property type="evidence" value="ECO:0007669"/>
    <property type="project" value="TreeGrafter"/>
</dbReference>
<dbReference type="Gene3D" id="1.10.20.10">
    <property type="entry name" value="Histone, subunit A"/>
    <property type="match status" value="1"/>
</dbReference>
<evidence type="ECO:0000313" key="12">
    <source>
        <dbReference type="Proteomes" id="UP001279734"/>
    </source>
</evidence>
<keyword evidence="5" id="KW-0238">DNA-binding</keyword>
<feature type="compositionally biased region" description="Basic residues" evidence="9">
    <location>
        <begin position="1"/>
        <end position="12"/>
    </location>
</feature>
<dbReference type="GO" id="GO:0016602">
    <property type="term" value="C:CCAAT-binding factor complex"/>
    <property type="evidence" value="ECO:0007669"/>
    <property type="project" value="InterPro"/>
</dbReference>
<comment type="caution">
    <text evidence="11">The sequence shown here is derived from an EMBL/GenBank/DDBJ whole genome shotgun (WGS) entry which is preliminary data.</text>
</comment>
<gene>
    <name evidence="11" type="ORF">Nepgr_007658</name>
</gene>